<evidence type="ECO:0000256" key="1">
    <source>
        <dbReference type="SAM" id="MobiDB-lite"/>
    </source>
</evidence>
<protein>
    <recommendedName>
        <fullName evidence="4">PH domain-containing protein</fullName>
    </recommendedName>
</protein>
<keyword evidence="3" id="KW-1185">Reference proteome</keyword>
<gene>
    <name evidence="2" type="ORF">Ctob_007873</name>
</gene>
<comment type="caution">
    <text evidence="2">The sequence shown here is derived from an EMBL/GenBank/DDBJ whole genome shotgun (WGS) entry which is preliminary data.</text>
</comment>
<name>A0A0M0K6T1_9EUKA</name>
<accession>A0A0M0K6T1</accession>
<reference evidence="3" key="1">
    <citation type="journal article" date="2015" name="PLoS Genet.">
        <title>Genome Sequence and Transcriptome Analyses of Chrysochromulina tobin: Metabolic Tools for Enhanced Algal Fitness in the Prominent Order Prymnesiales (Haptophyceae).</title>
        <authorList>
            <person name="Hovde B.T."/>
            <person name="Deodato C.R."/>
            <person name="Hunsperger H.M."/>
            <person name="Ryken S.A."/>
            <person name="Yost W."/>
            <person name="Jha R.K."/>
            <person name="Patterson J."/>
            <person name="Monnat R.J. Jr."/>
            <person name="Barlow S.B."/>
            <person name="Starkenburg S.R."/>
            <person name="Cattolico R.A."/>
        </authorList>
    </citation>
    <scope>NUCLEOTIDE SEQUENCE</scope>
    <source>
        <strain evidence="3">CCMP291</strain>
    </source>
</reference>
<dbReference type="EMBL" id="JWZX01001170">
    <property type="protein sequence ID" value="KOO34581.1"/>
    <property type="molecule type" value="Genomic_DNA"/>
</dbReference>
<sequence>MGDETPFMDVMLEGEALRKVWLVLTTNALTVYDTAARQARLVVFSLRRLCAVGPHAFAALGVTARFHIHLPPSVPPPLLPLSERISLACATFFFPTPDKQQGWLRVLLQACIPMHGVTGSGLVSAIANQPISTRMDWMTAPAAERAAAESGLQQAARAPPIDPSLPGSRLRALSVD</sequence>
<evidence type="ECO:0000313" key="3">
    <source>
        <dbReference type="Proteomes" id="UP000037460"/>
    </source>
</evidence>
<proteinExistence type="predicted"/>
<dbReference type="Proteomes" id="UP000037460">
    <property type="component" value="Unassembled WGS sequence"/>
</dbReference>
<evidence type="ECO:0008006" key="4">
    <source>
        <dbReference type="Google" id="ProtNLM"/>
    </source>
</evidence>
<feature type="region of interest" description="Disordered" evidence="1">
    <location>
        <begin position="148"/>
        <end position="176"/>
    </location>
</feature>
<dbReference type="AlphaFoldDB" id="A0A0M0K6T1"/>
<organism evidence="2 3">
    <name type="scientific">Chrysochromulina tobinii</name>
    <dbReference type="NCBI Taxonomy" id="1460289"/>
    <lineage>
        <taxon>Eukaryota</taxon>
        <taxon>Haptista</taxon>
        <taxon>Haptophyta</taxon>
        <taxon>Prymnesiophyceae</taxon>
        <taxon>Prymnesiales</taxon>
        <taxon>Chrysochromulinaceae</taxon>
        <taxon>Chrysochromulina</taxon>
    </lineage>
</organism>
<evidence type="ECO:0000313" key="2">
    <source>
        <dbReference type="EMBL" id="KOO34581.1"/>
    </source>
</evidence>